<dbReference type="AlphaFoldDB" id="A0A1T2YY89"/>
<comment type="function">
    <text evidence="4">Removes the pyruvyl group from chorismate, with concomitant aromatization of the ring, to provide 4-hydroxybenzoate (4HB) for the ubiquinone pathway.</text>
</comment>
<dbReference type="UniPathway" id="UPA00232"/>
<comment type="similarity">
    <text evidence="4">Belongs to the UbiC family.</text>
</comment>
<keyword evidence="4 5" id="KW-0670">Pyruvate</keyword>
<dbReference type="EC" id="4.1.3.40" evidence="4"/>
<evidence type="ECO:0000256" key="3">
    <source>
        <dbReference type="ARBA" id="ARBA00023239"/>
    </source>
</evidence>
<dbReference type="Proteomes" id="UP000190965">
    <property type="component" value="Unassembled WGS sequence"/>
</dbReference>
<keyword evidence="3 4" id="KW-0456">Lyase</keyword>
<dbReference type="OrthoDB" id="9789493at2"/>
<feature type="binding site" evidence="4">
    <location>
        <position position="80"/>
    </location>
    <ligand>
        <name>substrate</name>
    </ligand>
</feature>
<dbReference type="GO" id="GO:0042866">
    <property type="term" value="P:pyruvate biosynthetic process"/>
    <property type="evidence" value="ECO:0007669"/>
    <property type="project" value="UniProtKB-UniRule"/>
</dbReference>
<comment type="pathway">
    <text evidence="4">Cofactor biosynthesis; ubiquinone biosynthesis.</text>
</comment>
<keyword evidence="1 4" id="KW-0963">Cytoplasm</keyword>
<dbReference type="InterPro" id="IPR028978">
    <property type="entry name" value="Chorismate_lyase_/UTRA_dom_sf"/>
</dbReference>
<feature type="binding site" evidence="4">
    <location>
        <position position="170"/>
    </location>
    <ligand>
        <name>substrate</name>
    </ligand>
</feature>
<organism evidence="5 6">
    <name type="scientific">Pseudomonas fluorescens</name>
    <dbReference type="NCBI Taxonomy" id="294"/>
    <lineage>
        <taxon>Bacteria</taxon>
        <taxon>Pseudomonadati</taxon>
        <taxon>Pseudomonadota</taxon>
        <taxon>Gammaproteobacteria</taxon>
        <taxon>Pseudomonadales</taxon>
        <taxon>Pseudomonadaceae</taxon>
        <taxon>Pseudomonas</taxon>
    </lineage>
</organism>
<reference evidence="5 6" key="1">
    <citation type="submission" date="2016-12" db="EMBL/GenBank/DDBJ databases">
        <title>Draft genome sequences of seven strains of Pseudomonas fluorescens that produce 4-formylaminooxyvinylglycine.</title>
        <authorList>
            <person name="Okrent R.A."/>
            <person name="Manning V.A."/>
            <person name="Trippe K.M."/>
        </authorList>
    </citation>
    <scope>NUCLEOTIDE SEQUENCE [LARGE SCALE GENOMIC DNA]</scope>
    <source>
        <strain evidence="5 6">P5A</strain>
    </source>
</reference>
<feature type="binding site" evidence="4">
    <location>
        <position position="118"/>
    </location>
    <ligand>
        <name>substrate</name>
    </ligand>
</feature>
<dbReference type="PANTHER" id="PTHR38683">
    <property type="entry name" value="CHORISMATE PYRUVATE-LYASE"/>
    <property type="match status" value="1"/>
</dbReference>
<dbReference type="GO" id="GO:0005829">
    <property type="term" value="C:cytosol"/>
    <property type="evidence" value="ECO:0007669"/>
    <property type="project" value="TreeGrafter"/>
</dbReference>
<comment type="catalytic activity">
    <reaction evidence="4">
        <text>chorismate = 4-hydroxybenzoate + pyruvate</text>
        <dbReference type="Rhea" id="RHEA:16505"/>
        <dbReference type="ChEBI" id="CHEBI:15361"/>
        <dbReference type="ChEBI" id="CHEBI:17879"/>
        <dbReference type="ChEBI" id="CHEBI:29748"/>
        <dbReference type="EC" id="4.1.3.40"/>
    </reaction>
</comment>
<comment type="subcellular location">
    <subcellularLocation>
        <location evidence="4">Cytoplasm</location>
    </subcellularLocation>
</comment>
<evidence type="ECO:0000256" key="2">
    <source>
        <dbReference type="ARBA" id="ARBA00022688"/>
    </source>
</evidence>
<dbReference type="RefSeq" id="WP_078739810.1">
    <property type="nucleotide sequence ID" value="NZ_MSDF01000014.1"/>
</dbReference>
<feature type="binding site" evidence="4">
    <location>
        <position position="37"/>
    </location>
    <ligand>
        <name>substrate</name>
    </ligand>
</feature>
<gene>
    <name evidence="4" type="primary">ubiC</name>
    <name evidence="5" type="ORF">BFW87_10730</name>
</gene>
<dbReference type="HAMAP" id="MF_01632">
    <property type="entry name" value="UbiC"/>
    <property type="match status" value="1"/>
</dbReference>
<proteinExistence type="inferred from homology"/>
<keyword evidence="2 4" id="KW-0831">Ubiquinone biosynthesis</keyword>
<dbReference type="SUPFAM" id="SSF64288">
    <property type="entry name" value="Chorismate lyase-like"/>
    <property type="match status" value="1"/>
</dbReference>
<evidence type="ECO:0000313" key="5">
    <source>
        <dbReference type="EMBL" id="OPA96789.1"/>
    </source>
</evidence>
<dbReference type="InterPro" id="IPR007440">
    <property type="entry name" value="Chorismate--pyruvate_lyase"/>
</dbReference>
<evidence type="ECO:0000256" key="1">
    <source>
        <dbReference type="ARBA" id="ARBA00022490"/>
    </source>
</evidence>
<dbReference type="GO" id="GO:0006744">
    <property type="term" value="P:ubiquinone biosynthetic process"/>
    <property type="evidence" value="ECO:0007669"/>
    <property type="project" value="UniProtKB-UniRule"/>
</dbReference>
<name>A0A1T2YY89_PSEFL</name>
<protein>
    <recommendedName>
        <fullName evidence="4">Probable chorismate pyruvate-lyase</fullName>
        <shortName evidence="4">CL</shortName>
        <shortName evidence="4">CPL</shortName>
        <ecNumber evidence="4">4.1.3.40</ecNumber>
    </recommendedName>
</protein>
<evidence type="ECO:0000256" key="4">
    <source>
        <dbReference type="HAMAP-Rule" id="MF_01632"/>
    </source>
</evidence>
<dbReference type="EMBL" id="MSDF01000014">
    <property type="protein sequence ID" value="OPA96789.1"/>
    <property type="molecule type" value="Genomic_DNA"/>
</dbReference>
<sequence>MPHSIDFPDACQWLTQSLLSPLPSPETLDWLFDEGSMTRRLTRLSTNRFSITPLFEGWQALRDDECAALDLPPATIGWVRETYLHGNGEAWLFARCVAARSTLQGDGLHMDALGSRPLGELLFSDDAFNRQTIEVCHYPRQWLPADNQIDGLWARRSRFDRGSLSVLVAEIFLPSLWQAVHDHPENC</sequence>
<comment type="caution">
    <text evidence="5">The sequence shown here is derived from an EMBL/GenBank/DDBJ whole genome shotgun (WGS) entry which is preliminary data.</text>
</comment>
<dbReference type="PANTHER" id="PTHR38683:SF1">
    <property type="entry name" value="CHORISMATE PYRUVATE-LYASE"/>
    <property type="match status" value="1"/>
</dbReference>
<dbReference type="Pfam" id="PF04345">
    <property type="entry name" value="Chor_lyase"/>
    <property type="match status" value="1"/>
</dbReference>
<accession>A0A1T2YY89</accession>
<evidence type="ECO:0000313" key="6">
    <source>
        <dbReference type="Proteomes" id="UP000190965"/>
    </source>
</evidence>
<dbReference type="Gene3D" id="3.40.1410.10">
    <property type="entry name" value="Chorismate lyase-like"/>
    <property type="match status" value="1"/>
</dbReference>
<dbReference type="GO" id="GO:0008813">
    <property type="term" value="F:chorismate lyase activity"/>
    <property type="evidence" value="ECO:0007669"/>
    <property type="project" value="UniProtKB-UniRule"/>
</dbReference>